<keyword evidence="4" id="KW-1185">Reference proteome</keyword>
<evidence type="ECO:0000256" key="1">
    <source>
        <dbReference type="ARBA" id="ARBA00022898"/>
    </source>
</evidence>
<proteinExistence type="predicted"/>
<keyword evidence="1" id="KW-0663">Pyridoxal phosphate</keyword>
<sequence length="457" mass="51405">MTSDAKELLETKNGGRFGKQLRKEFLFEEGFRNLNHGAFGTYPRAVRDVLRSFQDAQEARTDDFIRYQYPKRNDESRQALSKYLNVPTSELVFVPNATTGVDTVLRNLTFAPNEYILYSASIYGACEKSVAYITETTPAKAAKIEYTFPVEDDWLVSAFASKIDEIEKAGGKVKVAVFDTVVSMPGVRLPFERITQLCREKGVLSLIDGAHGIGHVALDLKALDADFFITNCHKWLHVPRGCAIFHVPLRNQPLIRSTLPTSHGFTPCPTPSFTAPPTPLPSSNAPKSLFELNFEFTATLDTSPYLCVPAALEWRASIGGEDAIMRYCQTLAKHGAKRMAEILGTQVLDNETQTLTRCCMANVALPLDNKRMFEIGTQAGLEEGEVGIAIWNWMGRVWIDDYKTYLQSMFYDGRWWVRMSGQVYLELEDYEWAAGVIKEVCERAEKGEWAEKAKARL</sequence>
<keyword evidence="3" id="KW-0808">Transferase</keyword>
<evidence type="ECO:0000313" key="4">
    <source>
        <dbReference type="Proteomes" id="UP000799764"/>
    </source>
</evidence>
<organism evidence="3 4">
    <name type="scientific">Karstenula rhodostoma CBS 690.94</name>
    <dbReference type="NCBI Taxonomy" id="1392251"/>
    <lineage>
        <taxon>Eukaryota</taxon>
        <taxon>Fungi</taxon>
        <taxon>Dikarya</taxon>
        <taxon>Ascomycota</taxon>
        <taxon>Pezizomycotina</taxon>
        <taxon>Dothideomycetes</taxon>
        <taxon>Pleosporomycetidae</taxon>
        <taxon>Pleosporales</taxon>
        <taxon>Massarineae</taxon>
        <taxon>Didymosphaeriaceae</taxon>
        <taxon>Karstenula</taxon>
    </lineage>
</organism>
<dbReference type="PANTHER" id="PTHR43092:SF2">
    <property type="entry name" value="HERCYNYLCYSTEINE SULFOXIDE LYASE"/>
    <property type="match status" value="1"/>
</dbReference>
<dbReference type="Gene3D" id="3.40.640.10">
    <property type="entry name" value="Type I PLP-dependent aspartate aminotransferase-like (Major domain)"/>
    <property type="match status" value="1"/>
</dbReference>
<dbReference type="AlphaFoldDB" id="A0A9P4PV68"/>
<dbReference type="InterPro" id="IPR015421">
    <property type="entry name" value="PyrdxlP-dep_Trfase_major"/>
</dbReference>
<reference evidence="3" key="1">
    <citation type="journal article" date="2020" name="Stud. Mycol.">
        <title>101 Dothideomycetes genomes: a test case for predicting lifestyles and emergence of pathogens.</title>
        <authorList>
            <person name="Haridas S."/>
            <person name="Albert R."/>
            <person name="Binder M."/>
            <person name="Bloem J."/>
            <person name="Labutti K."/>
            <person name="Salamov A."/>
            <person name="Andreopoulos B."/>
            <person name="Baker S."/>
            <person name="Barry K."/>
            <person name="Bills G."/>
            <person name="Bluhm B."/>
            <person name="Cannon C."/>
            <person name="Castanera R."/>
            <person name="Culley D."/>
            <person name="Daum C."/>
            <person name="Ezra D."/>
            <person name="Gonzalez J."/>
            <person name="Henrissat B."/>
            <person name="Kuo A."/>
            <person name="Liang C."/>
            <person name="Lipzen A."/>
            <person name="Lutzoni F."/>
            <person name="Magnuson J."/>
            <person name="Mondo S."/>
            <person name="Nolan M."/>
            <person name="Ohm R."/>
            <person name="Pangilinan J."/>
            <person name="Park H.-J."/>
            <person name="Ramirez L."/>
            <person name="Alfaro M."/>
            <person name="Sun H."/>
            <person name="Tritt A."/>
            <person name="Yoshinaga Y."/>
            <person name="Zwiers L.-H."/>
            <person name="Turgeon B."/>
            <person name="Goodwin S."/>
            <person name="Spatafora J."/>
            <person name="Crous P."/>
            <person name="Grigoriev I."/>
        </authorList>
    </citation>
    <scope>NUCLEOTIDE SEQUENCE</scope>
    <source>
        <strain evidence="3">CBS 690.94</strain>
    </source>
</reference>
<dbReference type="SUPFAM" id="SSF53383">
    <property type="entry name" value="PLP-dependent transferases"/>
    <property type="match status" value="1"/>
</dbReference>
<comment type="caution">
    <text evidence="3">The sequence shown here is derived from an EMBL/GenBank/DDBJ whole genome shotgun (WGS) entry which is preliminary data.</text>
</comment>
<dbReference type="Proteomes" id="UP000799764">
    <property type="component" value="Unassembled WGS sequence"/>
</dbReference>
<protein>
    <submittedName>
        <fullName evidence="3">PLP-dependent transferase</fullName>
    </submittedName>
</protein>
<evidence type="ECO:0000259" key="2">
    <source>
        <dbReference type="Pfam" id="PF00266"/>
    </source>
</evidence>
<evidence type="ECO:0000313" key="3">
    <source>
        <dbReference type="EMBL" id="KAF2451036.1"/>
    </source>
</evidence>
<dbReference type="InterPro" id="IPR000192">
    <property type="entry name" value="Aminotrans_V_dom"/>
</dbReference>
<name>A0A9P4PV68_9PLEO</name>
<accession>A0A9P4PV68</accession>
<dbReference type="OrthoDB" id="5978656at2759"/>
<feature type="domain" description="Aminotransferase class V" evidence="2">
    <location>
        <begin position="72"/>
        <end position="358"/>
    </location>
</feature>
<dbReference type="GO" id="GO:0016740">
    <property type="term" value="F:transferase activity"/>
    <property type="evidence" value="ECO:0007669"/>
    <property type="project" value="UniProtKB-KW"/>
</dbReference>
<dbReference type="InterPro" id="IPR015424">
    <property type="entry name" value="PyrdxlP-dep_Trfase"/>
</dbReference>
<dbReference type="Pfam" id="PF00266">
    <property type="entry name" value="Aminotran_5"/>
    <property type="match status" value="1"/>
</dbReference>
<dbReference type="EMBL" id="MU001493">
    <property type="protein sequence ID" value="KAF2451036.1"/>
    <property type="molecule type" value="Genomic_DNA"/>
</dbReference>
<dbReference type="PANTHER" id="PTHR43092">
    <property type="entry name" value="L-CYSTEINE DESULFHYDRASE"/>
    <property type="match status" value="1"/>
</dbReference>
<gene>
    <name evidence="3" type="ORF">P171DRAFT_516772</name>
</gene>